<dbReference type="EMBL" id="FNYO01000195">
    <property type="protein sequence ID" value="SEJ58554.1"/>
    <property type="molecule type" value="Genomic_DNA"/>
</dbReference>
<gene>
    <name evidence="2" type="ORF">SAMN04244573_04663</name>
    <name evidence="1" type="ORF">SAMN04244579_04862</name>
</gene>
<reference evidence="3 4" key="1">
    <citation type="submission" date="2016-10" db="EMBL/GenBank/DDBJ databases">
        <authorList>
            <person name="de Groot N.N."/>
        </authorList>
    </citation>
    <scope>NUCLEOTIDE SEQUENCE [LARGE SCALE GENOMIC DNA]</scope>
    <source>
        <strain evidence="1 3">DSM 1041</strain>
        <strain evidence="2 4">DSM 378</strain>
    </source>
</reference>
<dbReference type="Proteomes" id="UP000199005">
    <property type="component" value="Unassembled WGS sequence"/>
</dbReference>
<dbReference type="AlphaFoldDB" id="A0A1H9TH93"/>
<sequence>MSSNEKIDLALLLDNIRLEISHYYQAGSDVAKVKLKSTEVDYIELIKEHLSIDGRTFTFDEATRVLTIDSSKCQRPD</sequence>
<evidence type="ECO:0000313" key="3">
    <source>
        <dbReference type="Proteomes" id="UP000199005"/>
    </source>
</evidence>
<dbReference type="EMBL" id="FOFJ01000151">
    <property type="protein sequence ID" value="SER96521.1"/>
    <property type="molecule type" value="Genomic_DNA"/>
</dbReference>
<evidence type="ECO:0000313" key="1">
    <source>
        <dbReference type="EMBL" id="SEJ58554.1"/>
    </source>
</evidence>
<name>A0A1H9TH93_9GAMM</name>
<evidence type="ECO:0000313" key="2">
    <source>
        <dbReference type="EMBL" id="SER96521.1"/>
    </source>
</evidence>
<proteinExistence type="predicted"/>
<accession>A0A1H9TH93</accession>
<dbReference type="RefSeq" id="WP_090625686.1">
    <property type="nucleotide sequence ID" value="NZ_FNYO01000195.1"/>
</dbReference>
<organism evidence="2 4">
    <name type="scientific">Azotobacter beijerinckii</name>
    <dbReference type="NCBI Taxonomy" id="170623"/>
    <lineage>
        <taxon>Bacteria</taxon>
        <taxon>Pseudomonadati</taxon>
        <taxon>Pseudomonadota</taxon>
        <taxon>Gammaproteobacteria</taxon>
        <taxon>Pseudomonadales</taxon>
        <taxon>Pseudomonadaceae</taxon>
        <taxon>Azotobacter</taxon>
    </lineage>
</organism>
<protein>
    <submittedName>
        <fullName evidence="2">Uncharacterized protein</fullName>
    </submittedName>
</protein>
<evidence type="ECO:0000313" key="4">
    <source>
        <dbReference type="Proteomes" id="UP000199267"/>
    </source>
</evidence>
<dbReference type="Proteomes" id="UP000199267">
    <property type="component" value="Unassembled WGS sequence"/>
</dbReference>